<reference evidence="3" key="1">
    <citation type="journal article" date="2019" name="Int. J. Syst. Evol. Microbiol.">
        <title>The Global Catalogue of Microorganisms (GCM) 10K type strain sequencing project: providing services to taxonomists for standard genome sequencing and annotation.</title>
        <authorList>
            <consortium name="The Broad Institute Genomics Platform"/>
            <consortium name="The Broad Institute Genome Sequencing Center for Infectious Disease"/>
            <person name="Wu L."/>
            <person name="Ma J."/>
        </authorList>
    </citation>
    <scope>NUCLEOTIDE SEQUENCE [LARGE SCALE GENOMIC DNA]</scope>
    <source>
        <strain evidence="3">CCUG 56607</strain>
    </source>
</reference>
<organism evidence="2 3">
    <name type="scientific">Thalassobacillus hwangdonensis</name>
    <dbReference type="NCBI Taxonomy" id="546108"/>
    <lineage>
        <taxon>Bacteria</taxon>
        <taxon>Bacillati</taxon>
        <taxon>Bacillota</taxon>
        <taxon>Bacilli</taxon>
        <taxon>Bacillales</taxon>
        <taxon>Bacillaceae</taxon>
        <taxon>Thalassobacillus</taxon>
    </lineage>
</organism>
<accession>A0ABW3L346</accession>
<keyword evidence="2" id="KW-0808">Transferase</keyword>
<dbReference type="Gene3D" id="3.40.630.30">
    <property type="match status" value="1"/>
</dbReference>
<dbReference type="Pfam" id="PF00583">
    <property type="entry name" value="Acetyltransf_1"/>
    <property type="match status" value="1"/>
</dbReference>
<gene>
    <name evidence="2" type="ORF">ACFQ2J_10230</name>
</gene>
<dbReference type="InterPro" id="IPR000182">
    <property type="entry name" value="GNAT_dom"/>
</dbReference>
<sequence length="154" mass="17772">MSGGMVMVMGDTFTIKELDSQTDILKAFPVMKQLRQHLDEKTYLDLVEDAKDKDSYKLFALMEEGEIVAVVGFKPMITLYYGRFVWVCDLVTDTTKRSKGYGEKLLSYVHEWAKENEYESVALSSGLQRTDAHRFYEDKMGYDKVSYVFKASLK</sequence>
<dbReference type="SUPFAM" id="SSF55729">
    <property type="entry name" value="Acyl-CoA N-acyltransferases (Nat)"/>
    <property type="match status" value="1"/>
</dbReference>
<evidence type="ECO:0000313" key="3">
    <source>
        <dbReference type="Proteomes" id="UP001596990"/>
    </source>
</evidence>
<dbReference type="PROSITE" id="PS51186">
    <property type="entry name" value="GNAT"/>
    <property type="match status" value="1"/>
</dbReference>
<dbReference type="EMBL" id="JBHTKL010000005">
    <property type="protein sequence ID" value="MFD1019548.1"/>
    <property type="molecule type" value="Genomic_DNA"/>
</dbReference>
<dbReference type="EC" id="2.3.-.-" evidence="2"/>
<keyword evidence="2" id="KW-0012">Acyltransferase</keyword>
<evidence type="ECO:0000313" key="2">
    <source>
        <dbReference type="EMBL" id="MFD1019548.1"/>
    </source>
</evidence>
<evidence type="ECO:0000259" key="1">
    <source>
        <dbReference type="PROSITE" id="PS51186"/>
    </source>
</evidence>
<dbReference type="GO" id="GO:0016746">
    <property type="term" value="F:acyltransferase activity"/>
    <property type="evidence" value="ECO:0007669"/>
    <property type="project" value="UniProtKB-KW"/>
</dbReference>
<protein>
    <submittedName>
        <fullName evidence="2">GNAT family N-acetyltransferase</fullName>
        <ecNumber evidence="2">2.3.-.-</ecNumber>
    </submittedName>
</protein>
<dbReference type="Proteomes" id="UP001596990">
    <property type="component" value="Unassembled WGS sequence"/>
</dbReference>
<name>A0ABW3L346_9BACI</name>
<feature type="domain" description="N-acetyltransferase" evidence="1">
    <location>
        <begin position="13"/>
        <end position="154"/>
    </location>
</feature>
<dbReference type="CDD" id="cd04301">
    <property type="entry name" value="NAT_SF"/>
    <property type="match status" value="1"/>
</dbReference>
<comment type="caution">
    <text evidence="2">The sequence shown here is derived from an EMBL/GenBank/DDBJ whole genome shotgun (WGS) entry which is preliminary data.</text>
</comment>
<dbReference type="InterPro" id="IPR016181">
    <property type="entry name" value="Acyl_CoA_acyltransferase"/>
</dbReference>
<proteinExistence type="predicted"/>
<keyword evidence="3" id="KW-1185">Reference proteome</keyword>